<dbReference type="AlphaFoldDB" id="W1YGB7"/>
<gene>
    <name evidence="1" type="ORF">Q604_UNBC04487G0001</name>
</gene>
<reference evidence="1" key="1">
    <citation type="submission" date="2013-12" db="EMBL/GenBank/DDBJ databases">
        <title>A Varibaculum cambriense genome reconstructed from a premature infant gut community with otherwise low bacterial novelty that shifts toward anaerobic metabolism during the third week of life.</title>
        <authorList>
            <person name="Brown C.T."/>
            <person name="Sharon I."/>
            <person name="Thomas B.C."/>
            <person name="Castelle C.J."/>
            <person name="Morowitz M.J."/>
            <person name="Banfield J.F."/>
        </authorList>
    </citation>
    <scope>NUCLEOTIDE SEQUENCE</scope>
</reference>
<feature type="non-terminal residue" evidence="1">
    <location>
        <position position="1"/>
    </location>
</feature>
<sequence length="27" mass="3258">KIMLYDKKMLDRYPAKDEENLRGVSMI</sequence>
<comment type="caution">
    <text evidence="1">The sequence shown here is derived from an EMBL/GenBank/DDBJ whole genome shotgun (WGS) entry which is preliminary data.</text>
</comment>
<accession>W1YGB7</accession>
<protein>
    <submittedName>
        <fullName evidence="1">Uncharacterized protein</fullName>
    </submittedName>
</protein>
<evidence type="ECO:0000313" key="1">
    <source>
        <dbReference type="EMBL" id="ETJ41588.1"/>
    </source>
</evidence>
<name>W1YGB7_9ZZZZ</name>
<organism evidence="1">
    <name type="scientific">human gut metagenome</name>
    <dbReference type="NCBI Taxonomy" id="408170"/>
    <lineage>
        <taxon>unclassified sequences</taxon>
        <taxon>metagenomes</taxon>
        <taxon>organismal metagenomes</taxon>
    </lineage>
</organism>
<dbReference type="EMBL" id="AZMM01004487">
    <property type="protein sequence ID" value="ETJ41588.1"/>
    <property type="molecule type" value="Genomic_DNA"/>
</dbReference>
<proteinExistence type="predicted"/>